<dbReference type="Gene3D" id="3.30.420.270">
    <property type="match status" value="1"/>
</dbReference>
<keyword evidence="7" id="KW-0653">Protein transport</keyword>
<evidence type="ECO:0000256" key="5">
    <source>
        <dbReference type="ARBA" id="ARBA00022989"/>
    </source>
</evidence>
<comment type="caution">
    <text evidence="9">The sequence shown here is derived from an EMBL/GenBank/DDBJ whole genome shotgun (WGS) entry which is preliminary data.</text>
</comment>
<dbReference type="Proteomes" id="UP000320948">
    <property type="component" value="Unassembled WGS sequence"/>
</dbReference>
<sequence>MGMNMGPSGHKGHRVYKPVAEMNITPMVDVMLVLMIIFMVAAPMMTQGVQVALPKADAKSIEQEKPVEILLKKDGTVQIGSAEVARADLVARLQAIQEGRDSAAILLRADKDINYGTVMEIMAALQMAGMVDVGLVTEPTE</sequence>
<keyword evidence="6 8" id="KW-0472">Membrane</keyword>
<evidence type="ECO:0000256" key="8">
    <source>
        <dbReference type="SAM" id="Phobius"/>
    </source>
</evidence>
<dbReference type="EMBL" id="VAFM01000001">
    <property type="protein sequence ID" value="TKW61658.1"/>
    <property type="molecule type" value="Genomic_DNA"/>
</dbReference>
<reference evidence="9 10" key="1">
    <citation type="journal article" date="2017" name="Nat. Commun.">
        <title>In situ click chemistry generation of cyclooxygenase-2 inhibitors.</title>
        <authorList>
            <person name="Bhardwaj A."/>
            <person name="Kaur J."/>
            <person name="Wuest M."/>
            <person name="Wuest F."/>
        </authorList>
    </citation>
    <scope>NUCLEOTIDE SEQUENCE [LARGE SCALE GENOMIC DNA]</scope>
    <source>
        <strain evidence="9">S2_018_000_R2_106</strain>
    </source>
</reference>
<dbReference type="GO" id="GO:0005886">
    <property type="term" value="C:plasma membrane"/>
    <property type="evidence" value="ECO:0007669"/>
    <property type="project" value="UniProtKB-SubCell"/>
</dbReference>
<dbReference type="InterPro" id="IPR003400">
    <property type="entry name" value="ExbD"/>
</dbReference>
<comment type="subcellular location">
    <subcellularLocation>
        <location evidence="1">Cell membrane</location>
        <topology evidence="1">Single-pass membrane protein</topology>
    </subcellularLocation>
    <subcellularLocation>
        <location evidence="7">Cell membrane</location>
        <topology evidence="7">Single-pass type II membrane protein</topology>
    </subcellularLocation>
</comment>
<evidence type="ECO:0000256" key="2">
    <source>
        <dbReference type="ARBA" id="ARBA00005811"/>
    </source>
</evidence>
<protein>
    <submittedName>
        <fullName evidence="9">Biopolymer transporter ExbD</fullName>
    </submittedName>
</protein>
<name>A0A6N4REY1_BLAVI</name>
<keyword evidence="4 7" id="KW-0812">Transmembrane</keyword>
<dbReference type="GO" id="GO:0015031">
    <property type="term" value="P:protein transport"/>
    <property type="evidence" value="ECO:0007669"/>
    <property type="project" value="UniProtKB-KW"/>
</dbReference>
<evidence type="ECO:0000256" key="7">
    <source>
        <dbReference type="RuleBase" id="RU003879"/>
    </source>
</evidence>
<evidence type="ECO:0000256" key="3">
    <source>
        <dbReference type="ARBA" id="ARBA00022475"/>
    </source>
</evidence>
<evidence type="ECO:0000313" key="10">
    <source>
        <dbReference type="Proteomes" id="UP000320948"/>
    </source>
</evidence>
<keyword evidence="7" id="KW-0813">Transport</keyword>
<evidence type="ECO:0000256" key="6">
    <source>
        <dbReference type="ARBA" id="ARBA00023136"/>
    </source>
</evidence>
<accession>A0A6N4REY1</accession>
<evidence type="ECO:0000256" key="4">
    <source>
        <dbReference type="ARBA" id="ARBA00022692"/>
    </source>
</evidence>
<dbReference type="PANTHER" id="PTHR30558">
    <property type="entry name" value="EXBD MEMBRANE COMPONENT OF PMF-DRIVEN MACROMOLECULE IMPORT SYSTEM"/>
    <property type="match status" value="1"/>
</dbReference>
<comment type="similarity">
    <text evidence="2 7">Belongs to the ExbD/TolR family.</text>
</comment>
<dbReference type="GO" id="GO:0022857">
    <property type="term" value="F:transmembrane transporter activity"/>
    <property type="evidence" value="ECO:0007669"/>
    <property type="project" value="InterPro"/>
</dbReference>
<organism evidence="9 10">
    <name type="scientific">Blastochloris viridis</name>
    <name type="common">Rhodopseudomonas viridis</name>
    <dbReference type="NCBI Taxonomy" id="1079"/>
    <lineage>
        <taxon>Bacteria</taxon>
        <taxon>Pseudomonadati</taxon>
        <taxon>Pseudomonadota</taxon>
        <taxon>Alphaproteobacteria</taxon>
        <taxon>Hyphomicrobiales</taxon>
        <taxon>Blastochloridaceae</taxon>
        <taxon>Blastochloris</taxon>
    </lineage>
</organism>
<dbReference type="PANTHER" id="PTHR30558:SF7">
    <property type="entry name" value="TOL-PAL SYSTEM PROTEIN TOLR"/>
    <property type="match status" value="1"/>
</dbReference>
<evidence type="ECO:0000256" key="1">
    <source>
        <dbReference type="ARBA" id="ARBA00004162"/>
    </source>
</evidence>
<gene>
    <name evidence="9" type="ORF">DI628_03255</name>
</gene>
<keyword evidence="3" id="KW-1003">Cell membrane</keyword>
<dbReference type="AlphaFoldDB" id="A0A6N4REY1"/>
<proteinExistence type="inferred from homology"/>
<feature type="transmembrane region" description="Helical" evidence="8">
    <location>
        <begin position="24"/>
        <end position="45"/>
    </location>
</feature>
<evidence type="ECO:0000313" key="9">
    <source>
        <dbReference type="EMBL" id="TKW61658.1"/>
    </source>
</evidence>
<dbReference type="Pfam" id="PF02472">
    <property type="entry name" value="ExbD"/>
    <property type="match status" value="1"/>
</dbReference>
<keyword evidence="5 8" id="KW-1133">Transmembrane helix</keyword>